<keyword evidence="6 8" id="KW-0406">Ion transport</keyword>
<dbReference type="InterPro" id="IPR058533">
    <property type="entry name" value="Cation_efflux_TM"/>
</dbReference>
<feature type="compositionally biased region" description="Polar residues" evidence="9">
    <location>
        <begin position="39"/>
        <end position="50"/>
    </location>
</feature>
<dbReference type="GO" id="GO:0005385">
    <property type="term" value="F:zinc ion transmembrane transporter activity"/>
    <property type="evidence" value="ECO:0007669"/>
    <property type="project" value="UniProtKB-UniRule"/>
</dbReference>
<accession>A0A420J207</accession>
<evidence type="ECO:0000256" key="3">
    <source>
        <dbReference type="ARBA" id="ARBA00022448"/>
    </source>
</evidence>
<evidence type="ECO:0000313" key="12">
    <source>
        <dbReference type="Proteomes" id="UP000285326"/>
    </source>
</evidence>
<dbReference type="Pfam" id="PF01545">
    <property type="entry name" value="Cation_efflux"/>
    <property type="match status" value="1"/>
</dbReference>
<reference evidence="11 12" key="1">
    <citation type="journal article" date="2018" name="BMC Genomics">
        <title>Comparative genome analyses reveal sequence features reflecting distinct modes of host-adaptation between dicot and monocot powdery mildew.</title>
        <authorList>
            <person name="Wu Y."/>
            <person name="Ma X."/>
            <person name="Pan Z."/>
            <person name="Kale S.D."/>
            <person name="Song Y."/>
            <person name="King H."/>
            <person name="Zhang Q."/>
            <person name="Presley C."/>
            <person name="Deng X."/>
            <person name="Wei C.I."/>
            <person name="Xiao S."/>
        </authorList>
    </citation>
    <scope>NUCLEOTIDE SEQUENCE [LARGE SCALE GENOMIC DNA]</scope>
    <source>
        <strain evidence="11">UMSG1</strain>
    </source>
</reference>
<dbReference type="Gene3D" id="1.20.1510.10">
    <property type="entry name" value="Cation efflux protein transmembrane domain"/>
    <property type="match status" value="2"/>
</dbReference>
<protein>
    <recommendedName>
        <fullName evidence="8">Zinc transporter</fullName>
    </recommendedName>
</protein>
<dbReference type="GO" id="GO:0006882">
    <property type="term" value="P:intracellular zinc ion homeostasis"/>
    <property type="evidence" value="ECO:0007669"/>
    <property type="project" value="InterPro"/>
</dbReference>
<organism evidence="11 12">
    <name type="scientific">Golovinomyces cichoracearum</name>
    <dbReference type="NCBI Taxonomy" id="62708"/>
    <lineage>
        <taxon>Eukaryota</taxon>
        <taxon>Fungi</taxon>
        <taxon>Dikarya</taxon>
        <taxon>Ascomycota</taxon>
        <taxon>Pezizomycotina</taxon>
        <taxon>Leotiomycetes</taxon>
        <taxon>Erysiphales</taxon>
        <taxon>Erysiphaceae</taxon>
        <taxon>Golovinomyces</taxon>
    </lineage>
</organism>
<gene>
    <name evidence="11" type="ORF">GcM1_189023</name>
</gene>
<dbReference type="AlphaFoldDB" id="A0A420J207"/>
<evidence type="ECO:0000313" key="11">
    <source>
        <dbReference type="EMBL" id="RKF80852.1"/>
    </source>
</evidence>
<comment type="subcellular location">
    <subcellularLocation>
        <location evidence="8">Endoplasmic reticulum membrane</location>
        <topology evidence="8">Multi-pass membrane protein</topology>
    </subcellularLocation>
    <subcellularLocation>
        <location evidence="1">Membrane</location>
        <topology evidence="1">Multi-pass membrane protein</topology>
    </subcellularLocation>
</comment>
<feature type="transmembrane region" description="Helical" evidence="8">
    <location>
        <begin position="432"/>
        <end position="450"/>
    </location>
</feature>
<dbReference type="NCBIfam" id="TIGR01297">
    <property type="entry name" value="CDF"/>
    <property type="match status" value="1"/>
</dbReference>
<name>A0A420J207_9PEZI</name>
<evidence type="ECO:0000256" key="8">
    <source>
        <dbReference type="RuleBase" id="RU369017"/>
    </source>
</evidence>
<comment type="function">
    <text evidence="8">Functions as a zinc transporter.</text>
</comment>
<feature type="region of interest" description="Disordered" evidence="9">
    <location>
        <begin position="315"/>
        <end position="345"/>
    </location>
</feature>
<feature type="region of interest" description="Disordered" evidence="9">
    <location>
        <begin position="1"/>
        <end position="50"/>
    </location>
</feature>
<feature type="transmembrane region" description="Helical" evidence="8">
    <location>
        <begin position="183"/>
        <end position="202"/>
    </location>
</feature>
<sequence length="551" mass="61197">MSATPAATTHNYGHVTSQLEPHPPSLPSNKTKNSELKHSSSGSRPQLNLEPQVSKSANKLHHEALRYSSVYLPTPPNSARSLSTVMAEERLPKSSGPLPVKCHLDSPLYSADIPTQNFKHLCHNYNNLDNNVIKHKDPSHCAQECKNLLQIEPRSKFTILLLQITIKWPFLQTVISEKDSRRIFYFMSLNFCFMLLQAFYGFLTDSLGLISDSIHMFFDCLALGIGLFAAIASKWPPSPRFPFGFGKIESLSGFGNGIFLVLISIEIMMEAIERLMEGREAKRLGELFTVSSLGFAVNLIGMACFGHHGHAGHGCKGHTHNHSHSDSHSHSHLITPHTHTVSHDCGSHIHDEKNDIVHDSTQLHDKISQPFYSDTLSSSPFAQIHTHSQSHSHEDDNMHGIFLHLLADTLGSAAVIISTALIYLTGFTGWDPIASCVIAALIFLSSVPLIKRSAKTLLLTLPDDREYSLRNTLASISELRGVSSYHAPRFWLVDTKDEDKNQTVNGVIHIFATRGSDLDDIRVRAQELLKASNLDVVIQVENDNNSTCWCK</sequence>
<comment type="similarity">
    <text evidence="2 8">Belongs to the cation diffusion facilitator (CDF) transporter (TC 2.A.4) family. SLC30A subfamily.</text>
</comment>
<keyword evidence="7 8" id="KW-0472">Membrane</keyword>
<dbReference type="Proteomes" id="UP000285326">
    <property type="component" value="Unassembled WGS sequence"/>
</dbReference>
<evidence type="ECO:0000256" key="7">
    <source>
        <dbReference type="ARBA" id="ARBA00023136"/>
    </source>
</evidence>
<dbReference type="SUPFAM" id="SSF161111">
    <property type="entry name" value="Cation efflux protein transmembrane domain-like"/>
    <property type="match status" value="1"/>
</dbReference>
<evidence type="ECO:0000256" key="4">
    <source>
        <dbReference type="ARBA" id="ARBA00022692"/>
    </source>
</evidence>
<dbReference type="InterPro" id="IPR045316">
    <property type="entry name" value="Msc2-like"/>
</dbReference>
<feature type="transmembrane region" description="Helical" evidence="8">
    <location>
        <begin position="253"/>
        <end position="272"/>
    </location>
</feature>
<comment type="caution">
    <text evidence="8">Lacks conserved residue(s) required for the propagation of feature annotation.</text>
</comment>
<dbReference type="GO" id="GO:0031410">
    <property type="term" value="C:cytoplasmic vesicle"/>
    <property type="evidence" value="ECO:0007669"/>
    <property type="project" value="TreeGrafter"/>
</dbReference>
<keyword evidence="3 8" id="KW-0813">Transport</keyword>
<keyword evidence="8" id="KW-0256">Endoplasmic reticulum</keyword>
<keyword evidence="4 8" id="KW-0812">Transmembrane</keyword>
<feature type="compositionally biased region" description="Polar residues" evidence="9">
    <location>
        <begin position="1"/>
        <end position="19"/>
    </location>
</feature>
<keyword evidence="5 8" id="KW-1133">Transmembrane helix</keyword>
<evidence type="ECO:0000256" key="5">
    <source>
        <dbReference type="ARBA" id="ARBA00022989"/>
    </source>
</evidence>
<evidence type="ECO:0000256" key="1">
    <source>
        <dbReference type="ARBA" id="ARBA00004141"/>
    </source>
</evidence>
<feature type="transmembrane region" description="Helical" evidence="8">
    <location>
        <begin position="401"/>
        <end position="426"/>
    </location>
</feature>
<evidence type="ECO:0000256" key="9">
    <source>
        <dbReference type="SAM" id="MobiDB-lite"/>
    </source>
</evidence>
<dbReference type="GO" id="GO:1904257">
    <property type="term" value="P:zinc ion import into Golgi lumen"/>
    <property type="evidence" value="ECO:0007669"/>
    <property type="project" value="TreeGrafter"/>
</dbReference>
<evidence type="ECO:0000256" key="2">
    <source>
        <dbReference type="ARBA" id="ARBA00008873"/>
    </source>
</evidence>
<dbReference type="GO" id="GO:0005789">
    <property type="term" value="C:endoplasmic reticulum membrane"/>
    <property type="evidence" value="ECO:0007669"/>
    <property type="project" value="UniProtKB-SubCell"/>
</dbReference>
<comment type="caution">
    <text evidence="11">The sequence shown here is derived from an EMBL/GenBank/DDBJ whole genome shotgun (WGS) entry which is preliminary data.</text>
</comment>
<dbReference type="InterPro" id="IPR002524">
    <property type="entry name" value="Cation_efflux"/>
</dbReference>
<feature type="transmembrane region" description="Helical" evidence="8">
    <location>
        <begin position="214"/>
        <end position="233"/>
    </location>
</feature>
<proteinExistence type="inferred from homology"/>
<dbReference type="PANTHER" id="PTHR45755">
    <property type="match status" value="1"/>
</dbReference>
<evidence type="ECO:0000259" key="10">
    <source>
        <dbReference type="Pfam" id="PF01545"/>
    </source>
</evidence>
<dbReference type="GO" id="GO:0005794">
    <property type="term" value="C:Golgi apparatus"/>
    <property type="evidence" value="ECO:0007669"/>
    <property type="project" value="TreeGrafter"/>
</dbReference>
<dbReference type="InterPro" id="IPR027469">
    <property type="entry name" value="Cation_efflux_TMD_sf"/>
</dbReference>
<evidence type="ECO:0000256" key="6">
    <source>
        <dbReference type="ARBA" id="ARBA00023065"/>
    </source>
</evidence>
<dbReference type="EMBL" id="MCBS01018918">
    <property type="protein sequence ID" value="RKF80852.1"/>
    <property type="molecule type" value="Genomic_DNA"/>
</dbReference>
<feature type="domain" description="Cation efflux protein transmembrane" evidence="10">
    <location>
        <begin position="183"/>
        <end position="458"/>
    </location>
</feature>
<dbReference type="PANTHER" id="PTHR45755:SF4">
    <property type="entry name" value="ZINC TRANSPORTER 7"/>
    <property type="match status" value="1"/>
</dbReference>